<keyword evidence="4" id="KW-0547">Nucleotide-binding</keyword>
<dbReference type="InterPro" id="IPR038765">
    <property type="entry name" value="Papain-like_cys_pep_sf"/>
</dbReference>
<feature type="compositionally biased region" description="Polar residues" evidence="6">
    <location>
        <begin position="18"/>
        <end position="30"/>
    </location>
</feature>
<feature type="coiled-coil region" evidence="5">
    <location>
        <begin position="2358"/>
        <end position="2458"/>
    </location>
</feature>
<comment type="similarity">
    <text evidence="4">Belongs to the helicase family.</text>
</comment>
<keyword evidence="8" id="KW-1185">Reference proteome</keyword>
<dbReference type="EC" id="5.6.2.3" evidence="4"/>
<feature type="compositionally biased region" description="Basic residues" evidence="6">
    <location>
        <begin position="128"/>
        <end position="140"/>
    </location>
</feature>
<evidence type="ECO:0000256" key="4">
    <source>
        <dbReference type="RuleBase" id="RU363044"/>
    </source>
</evidence>
<dbReference type="GO" id="GO:0006281">
    <property type="term" value="P:DNA repair"/>
    <property type="evidence" value="ECO:0007669"/>
    <property type="project" value="UniProtKB-KW"/>
</dbReference>
<evidence type="ECO:0000256" key="2">
    <source>
        <dbReference type="ARBA" id="ARBA00022670"/>
    </source>
</evidence>
<dbReference type="Pfam" id="PF05970">
    <property type="entry name" value="PIF1"/>
    <property type="match status" value="1"/>
</dbReference>
<feature type="domain" description="Ubiquitin-like protease family profile" evidence="7">
    <location>
        <begin position="219"/>
        <end position="386"/>
    </location>
</feature>
<dbReference type="PANTHER" id="PTHR10492:SF57">
    <property type="entry name" value="ATP-DEPENDENT DNA HELICASE"/>
    <property type="match status" value="1"/>
</dbReference>
<dbReference type="SUPFAM" id="SSF54001">
    <property type="entry name" value="Cysteine proteinases"/>
    <property type="match status" value="1"/>
</dbReference>
<feature type="region of interest" description="Disordered" evidence="6">
    <location>
        <begin position="122"/>
        <end position="152"/>
    </location>
</feature>
<dbReference type="WBParaSite" id="Gr19_v10_g3476.t2">
    <property type="protein sequence ID" value="Gr19_v10_g3476.t2"/>
    <property type="gene ID" value="Gr19_v10_g3476"/>
</dbReference>
<accession>A0A914HS82</accession>
<dbReference type="Proteomes" id="UP000887572">
    <property type="component" value="Unplaced"/>
</dbReference>
<comment type="similarity">
    <text evidence="1">Belongs to the peptidase C48 family.</text>
</comment>
<feature type="region of interest" description="Disordered" evidence="6">
    <location>
        <begin position="2243"/>
        <end position="2272"/>
    </location>
</feature>
<dbReference type="GO" id="GO:0008234">
    <property type="term" value="F:cysteine-type peptidase activity"/>
    <property type="evidence" value="ECO:0007669"/>
    <property type="project" value="InterPro"/>
</dbReference>
<evidence type="ECO:0000256" key="6">
    <source>
        <dbReference type="SAM" id="MobiDB-lite"/>
    </source>
</evidence>
<comment type="cofactor">
    <cofactor evidence="4">
        <name>Mg(2+)</name>
        <dbReference type="ChEBI" id="CHEBI:18420"/>
    </cofactor>
</comment>
<feature type="compositionally biased region" description="Basic residues" evidence="6">
    <location>
        <begin position="540"/>
        <end position="552"/>
    </location>
</feature>
<feature type="compositionally biased region" description="Low complexity" evidence="6">
    <location>
        <begin position="920"/>
        <end position="939"/>
    </location>
</feature>
<feature type="compositionally biased region" description="Polar residues" evidence="6">
    <location>
        <begin position="2139"/>
        <end position="2151"/>
    </location>
</feature>
<dbReference type="InterPro" id="IPR017956">
    <property type="entry name" value="AT_hook_DNA-bd_motif"/>
</dbReference>
<evidence type="ECO:0000256" key="5">
    <source>
        <dbReference type="SAM" id="Coils"/>
    </source>
</evidence>
<evidence type="ECO:0000256" key="3">
    <source>
        <dbReference type="ARBA" id="ARBA00022801"/>
    </source>
</evidence>
<dbReference type="GO" id="GO:0006508">
    <property type="term" value="P:proteolysis"/>
    <property type="evidence" value="ECO:0007669"/>
    <property type="project" value="UniProtKB-KW"/>
</dbReference>
<keyword evidence="4" id="KW-0233">DNA recombination</keyword>
<keyword evidence="5" id="KW-0175">Coiled coil</keyword>
<dbReference type="GO" id="GO:0005524">
    <property type="term" value="F:ATP binding"/>
    <property type="evidence" value="ECO:0007669"/>
    <property type="project" value="UniProtKB-KW"/>
</dbReference>
<dbReference type="InterPro" id="IPR010285">
    <property type="entry name" value="DNA_helicase_pif1-like_DEAD"/>
</dbReference>
<dbReference type="SMART" id="SM00384">
    <property type="entry name" value="AT_hook"/>
    <property type="match status" value="2"/>
</dbReference>
<dbReference type="GO" id="GO:0000723">
    <property type="term" value="P:telomere maintenance"/>
    <property type="evidence" value="ECO:0007669"/>
    <property type="project" value="InterPro"/>
</dbReference>
<feature type="region of interest" description="Disordered" evidence="6">
    <location>
        <begin position="540"/>
        <end position="577"/>
    </location>
</feature>
<evidence type="ECO:0000313" key="8">
    <source>
        <dbReference type="Proteomes" id="UP000887572"/>
    </source>
</evidence>
<dbReference type="Gene3D" id="3.40.50.300">
    <property type="entry name" value="P-loop containing nucleotide triphosphate hydrolases"/>
    <property type="match status" value="1"/>
</dbReference>
<sequence>MPSKQQRLRKMGKEQRLTDQSVSPGSQIPNSPRLDYSADGNEEASLGTTRALQISTPASATGKKRGRPPKAGNKGLVAGLDCVSLADTPNSTVPESATSSPCLKKEKSFEFDKKVITEVVSSTPVSTRGKRGRPFKKKGGPGRGKTVDSMSESSIMDESFVGNETMQVEEPLDDVDANLKLEKVACTSGNVPKHIDFNVVHINFAETRNFNCRIWRWAAIGLYADDDTLSGPRFIETCWNNPKEWLNDGFISMYLAYMASISQRKVVVLDSIVFDAAVSRVRGSYRNYTFGFDPSTPAEVILMPINFPGHWTILVNDIEAGTFFADSLQMSTLDTQKSNLIKGIIAELSSTTLESIRIDYVDNENLTPQHDGFSCGYFVCLYAEAWLMSQKTFILKNLNINFEKKRILWHLNELYSSDQVPYNPREGVTSPCPFVKRLAMEDVQSTSKILQSNVQLNDDSDDDIIIVDSPAKEKKADDIFFIDPPVHEQAVHPASAAMNAVLAEAEFPGENQADELALIVESCQAQEPIAQAGEVIFKRPKTPPRRSLRIKRLSNSLSRSPSPAAKRAPPTKGLGSTTRLTKRCHMVHKGWHCAAAAAKHFPDYFDSGELGEKKCPHCGAHLFQHEDSNICCRQGRVELPTLNPHPDELKQLIVADNQTREGKEFVRNMSRYNNLLQFASVSAGHKPCPAGGPMAVILNGEFHRRISSMQAGSTQTPGFGQLYILDPAEAMEQRRNNPTFTGEKITTNDEFVQGHKLNEKTLESLEKMIQENHPAAKAYKQAREQIQDLLKTQNAEELRFFRMTLLTERRAPAAVKDPKLHPNQIITPSTGEGMFAMHADPSGAPPPKGIWVENKQGQLNEIAPFSPWTDSLAYPLIKPLGDDGYTTGIKYTKPASRKRKSDVSTDHLFDSDVESDLESCAADSDASSDAGSIASGTSSVSGRFGKARQFVSLRDYCKYYLAIRDADVASGYHHILTCGGGLGQRWILDQAAKIDWQIATFLRRPDMDLRISTPRNLLQYLINQYNKQKARQNPNAERKSVDDIGSVVRLSEKNVNSLQYWKKMYEDCNTIFARYHDAKKARLFITFTNNREWTEFKQNLYKNGQVFTDRFDLWMRVWCSKIAVFRQELYEKSYFGTIIGSGESMEFQGRGGPHAHIVAQTDLDAIPEVIQEYIWAHIPSLPDKDDDTPIAQMHREIRELIHMQLHRCSDTWCGPKDSKTGRCKKGFPATYSKCTILHPDRPAVYFRPSPAEGGAQIEVNKLIYDNSHVVPFNPFILLRFRVHHNVLFAYGNKANIKYALKYPFKGPGHCYVECKEESGNKIGIDEPAQYAKMNFRGATEAYAVVNSIAFVRLSHQVVKLSIHLPNQQPIVFRAGQLVSKAQQIEQGELPETPCSAYWKQWQNEWKDDPEFKDMLFVQVPERFRWVKDKWVAYKIKLTKRPPIGRIVPVPPSDPERFALYQLMRHYPGDPDHLKMVNQQPCSSFIEAAIKHGLLEDDRVWNKTLEEASLSRWPDQMRWLFVSILVFGQPSNARELWDKYKQHMYHPQGIATMAQRQAKELQALADIDWRLFNFGFSCIHFGLPDPPNSIAKNTGKAIEEFFFGDDDLNVPPGLPNANKAEQNQPPPLNSDQQMVFDAVVKAIQTDPSDESVPRRLFVYGDGGTGKTYLFGQIIRRLRKAPYSHKVLATASTGCAAILLPYGKTAHSTFRLGREVSLDKLPSIPLESFFARRIREAQLIIIDEITMLNNTVIEVIDRVCKEMAIRQQKEILFGGKTVIFSGDFKQSLPVVPHEGLAAQVAACFQTSTLFGQFTTMKLTINHRLGQGQQDYMKMCRQIGHGETGEFFWIPPQFLVQSCEELIDFVYPDFQKLLGNDKELLNRLILAPHIQTCDEINELMMDNVPGQVREYFSTDKPLDERPLDIDEIESEVAALNQRTDSGMPPHRLRLKVGCVVVLLINKSDREGLINGTRIVIEELGEDKITGRAINGTAVGGQVRFFIERTRNVYEDKAPGGLKYERLQFPIKPAFAMTILKGQGQTIRTVGIDLEREVFSHGQLYTAFSRASDGNNVRVYAPNRDGCGDLPLRGFVVPIKDARLPSGRFKKSLKKCLLRSLSFKSDLGYMPSKQQRLRKMGKEQRLTDQSVSPGSQIPNSPRLDYSADGNEEASLGTTRALQISTPASATGKKRGRPPKAGNKGLVAGLDCVSLADTPNSTVPESATSSPCLKKEKSFEFDKKVITEVVSSTPVSTRGKRGRPFKKKGGPGRGKTVDSMSESSIMDESFVGNETMQVEEPLDDVDANLKLEKPSKFWYLYEFIVTFHYLYFPIFNQCFANFVECHLMFSLVPEVYGEINGARKPDMKQYREELKDMKQYKEELKDMKQYQEELKDMKQYKEELKDMKQYKEELKDMKQYKEELKEMKQYQEELKDMKQYKEELKDMKQYKEELKALKQYKKEFDIKQYKEEFKLYLFERPISDTDHDQMHS</sequence>
<keyword evidence="4" id="KW-0067">ATP-binding</keyword>
<feature type="region of interest" description="Disordered" evidence="6">
    <location>
        <begin position="1"/>
        <end position="76"/>
    </location>
</feature>
<evidence type="ECO:0000259" key="7">
    <source>
        <dbReference type="PROSITE" id="PS50600"/>
    </source>
</evidence>
<evidence type="ECO:0000256" key="1">
    <source>
        <dbReference type="ARBA" id="ARBA00005234"/>
    </source>
</evidence>
<feature type="compositionally biased region" description="Polar residues" evidence="6">
    <location>
        <begin position="2167"/>
        <end position="2180"/>
    </location>
</feature>
<dbReference type="InterPro" id="IPR025476">
    <property type="entry name" value="Helitron_helicase-like"/>
</dbReference>
<feature type="region of interest" description="Disordered" evidence="6">
    <location>
        <begin position="2124"/>
        <end position="2196"/>
    </location>
</feature>
<proteinExistence type="inferred from homology"/>
<dbReference type="Pfam" id="PF14214">
    <property type="entry name" value="Helitron_like_N"/>
    <property type="match status" value="1"/>
</dbReference>
<protein>
    <recommendedName>
        <fullName evidence="4">ATP-dependent DNA helicase</fullName>
        <ecNumber evidence="4">5.6.2.3</ecNumber>
    </recommendedName>
</protein>
<dbReference type="InterPro" id="IPR027417">
    <property type="entry name" value="P-loop_NTPase"/>
</dbReference>
<name>A0A914HS82_GLORO</name>
<dbReference type="GO" id="GO:0043139">
    <property type="term" value="F:5'-3' DNA helicase activity"/>
    <property type="evidence" value="ECO:0007669"/>
    <property type="project" value="UniProtKB-EC"/>
</dbReference>
<dbReference type="Gene3D" id="3.40.395.10">
    <property type="entry name" value="Adenoviral Proteinase, Chain A"/>
    <property type="match status" value="1"/>
</dbReference>
<keyword evidence="4" id="KW-0347">Helicase</keyword>
<evidence type="ECO:0000313" key="9">
    <source>
        <dbReference type="WBParaSite" id="Gr19_v10_g3476.t2"/>
    </source>
</evidence>
<dbReference type="PROSITE" id="PS50600">
    <property type="entry name" value="ULP_PROTEASE"/>
    <property type="match status" value="1"/>
</dbReference>
<keyword evidence="4" id="KW-0227">DNA damage</keyword>
<feature type="compositionally biased region" description="Basic residues" evidence="6">
    <location>
        <begin position="2249"/>
        <end position="2261"/>
    </location>
</feature>
<dbReference type="CDD" id="cd18809">
    <property type="entry name" value="SF1_C_RecD"/>
    <property type="match status" value="1"/>
</dbReference>
<dbReference type="SUPFAM" id="SSF52540">
    <property type="entry name" value="P-loop containing nucleoside triphosphate hydrolases"/>
    <property type="match status" value="2"/>
</dbReference>
<keyword evidence="3 4" id="KW-0378">Hydrolase</keyword>
<dbReference type="Pfam" id="PF21530">
    <property type="entry name" value="Pif1_2B_dom"/>
    <property type="match status" value="1"/>
</dbReference>
<keyword evidence="4" id="KW-0234">DNA repair</keyword>
<organism evidence="8 9">
    <name type="scientific">Globodera rostochiensis</name>
    <name type="common">Golden nematode worm</name>
    <name type="synonym">Heterodera rostochiensis</name>
    <dbReference type="NCBI Taxonomy" id="31243"/>
    <lineage>
        <taxon>Eukaryota</taxon>
        <taxon>Metazoa</taxon>
        <taxon>Ecdysozoa</taxon>
        <taxon>Nematoda</taxon>
        <taxon>Chromadorea</taxon>
        <taxon>Rhabditida</taxon>
        <taxon>Tylenchina</taxon>
        <taxon>Tylenchomorpha</taxon>
        <taxon>Tylenchoidea</taxon>
        <taxon>Heteroderidae</taxon>
        <taxon>Heteroderinae</taxon>
        <taxon>Globodera</taxon>
    </lineage>
</organism>
<feature type="compositionally biased region" description="Basic residues" evidence="6">
    <location>
        <begin position="1"/>
        <end position="10"/>
    </location>
</feature>
<dbReference type="GO" id="GO:0006310">
    <property type="term" value="P:DNA recombination"/>
    <property type="evidence" value="ECO:0007669"/>
    <property type="project" value="UniProtKB-KW"/>
</dbReference>
<dbReference type="GO" id="GO:0003677">
    <property type="term" value="F:DNA binding"/>
    <property type="evidence" value="ECO:0007669"/>
    <property type="project" value="InterPro"/>
</dbReference>
<dbReference type="InterPro" id="IPR003653">
    <property type="entry name" value="Peptidase_C48_C"/>
</dbReference>
<feature type="compositionally biased region" description="Low complexity" evidence="6">
    <location>
        <begin position="553"/>
        <end position="570"/>
    </location>
</feature>
<feature type="compositionally biased region" description="Polar residues" evidence="6">
    <location>
        <begin position="46"/>
        <end position="59"/>
    </location>
</feature>
<feature type="region of interest" description="Disordered" evidence="6">
    <location>
        <begin position="920"/>
        <end position="940"/>
    </location>
</feature>
<keyword evidence="2" id="KW-0645">Protease</keyword>
<dbReference type="InterPro" id="IPR049163">
    <property type="entry name" value="Pif1-like_2B_dom"/>
</dbReference>
<dbReference type="PANTHER" id="PTHR10492">
    <property type="match status" value="1"/>
</dbReference>
<comment type="catalytic activity">
    <reaction evidence="4">
        <text>ATP + H2O = ADP + phosphate + H(+)</text>
        <dbReference type="Rhea" id="RHEA:13065"/>
        <dbReference type="ChEBI" id="CHEBI:15377"/>
        <dbReference type="ChEBI" id="CHEBI:15378"/>
        <dbReference type="ChEBI" id="CHEBI:30616"/>
        <dbReference type="ChEBI" id="CHEBI:43474"/>
        <dbReference type="ChEBI" id="CHEBI:456216"/>
        <dbReference type="EC" id="5.6.2.3"/>
    </reaction>
</comment>
<reference evidence="9" key="1">
    <citation type="submission" date="2022-11" db="UniProtKB">
        <authorList>
            <consortium name="WormBaseParasite"/>
        </authorList>
    </citation>
    <scope>IDENTIFICATION</scope>
</reference>